<evidence type="ECO:0000256" key="1">
    <source>
        <dbReference type="ARBA" id="ARBA00022618"/>
    </source>
</evidence>
<dbReference type="InterPro" id="IPR006671">
    <property type="entry name" value="Cyclin_N"/>
</dbReference>
<evidence type="ECO:0000259" key="4">
    <source>
        <dbReference type="SMART" id="SM00385"/>
    </source>
</evidence>
<name>A0AB40BXP5_DIOCR</name>
<dbReference type="Pfam" id="PF00134">
    <property type="entry name" value="Cyclin_N"/>
    <property type="match status" value="1"/>
</dbReference>
<keyword evidence="5" id="KW-1185">Reference proteome</keyword>
<dbReference type="RefSeq" id="XP_039132278.1">
    <property type="nucleotide sequence ID" value="XM_039276344.1"/>
</dbReference>
<dbReference type="Gene3D" id="1.10.472.10">
    <property type="entry name" value="Cyclin-like"/>
    <property type="match status" value="1"/>
</dbReference>
<gene>
    <name evidence="6" type="primary">LOC120269057</name>
</gene>
<dbReference type="InterPro" id="IPR013763">
    <property type="entry name" value="Cyclin-like_dom"/>
</dbReference>
<feature type="domain" description="Cyclin-like" evidence="4">
    <location>
        <begin position="88"/>
        <end position="176"/>
    </location>
</feature>
<sequence length="286" mass="32927">MEGSPLLLCDEELMISSPSSSSPVLFGCINSGEDHITEEEEQEQEQEDIKFAFQEYMRREHVYQPHLYYLNHLQSSSHLSTSRSKSVKCILLVCGRLHVSLRTTFNAVNYLDRFISMNSSLKWETWMIELLTIACISIASKFDEVIIPSFHDFQIEELEHTFKSSTIQQMELSLLKALNWRLSSVTSFSYIDLLIRHRGAYQISTQLLLHALLAIQCSLKASENDLMLLFTEEQRELINKGCKIMQEYNANSWMKFNHGCPPSPVTVIPMQTINIDINGFFKSSKP</sequence>
<dbReference type="InterPro" id="IPR039361">
    <property type="entry name" value="Cyclin"/>
</dbReference>
<organism evidence="5 6">
    <name type="scientific">Dioscorea cayennensis subsp. rotundata</name>
    <name type="common">White Guinea yam</name>
    <name type="synonym">Dioscorea rotundata</name>
    <dbReference type="NCBI Taxonomy" id="55577"/>
    <lineage>
        <taxon>Eukaryota</taxon>
        <taxon>Viridiplantae</taxon>
        <taxon>Streptophyta</taxon>
        <taxon>Embryophyta</taxon>
        <taxon>Tracheophyta</taxon>
        <taxon>Spermatophyta</taxon>
        <taxon>Magnoliopsida</taxon>
        <taxon>Liliopsida</taxon>
        <taxon>Dioscoreales</taxon>
        <taxon>Dioscoreaceae</taxon>
        <taxon>Dioscorea</taxon>
    </lineage>
</organism>
<evidence type="ECO:0000256" key="2">
    <source>
        <dbReference type="ARBA" id="ARBA00023306"/>
    </source>
</evidence>
<evidence type="ECO:0000313" key="6">
    <source>
        <dbReference type="RefSeq" id="XP_039132278.1"/>
    </source>
</evidence>
<protein>
    <submittedName>
        <fullName evidence="6">Cyclin-D7-1</fullName>
    </submittedName>
</protein>
<dbReference type="SUPFAM" id="SSF47954">
    <property type="entry name" value="Cyclin-like"/>
    <property type="match status" value="1"/>
</dbReference>
<dbReference type="GO" id="GO:0051301">
    <property type="term" value="P:cell division"/>
    <property type="evidence" value="ECO:0007669"/>
    <property type="project" value="UniProtKB-KW"/>
</dbReference>
<evidence type="ECO:0000313" key="5">
    <source>
        <dbReference type="Proteomes" id="UP001515500"/>
    </source>
</evidence>
<accession>A0AB40BXP5</accession>
<dbReference type="SMART" id="SM00385">
    <property type="entry name" value="CYCLIN"/>
    <property type="match status" value="1"/>
</dbReference>
<evidence type="ECO:0000256" key="3">
    <source>
        <dbReference type="RuleBase" id="RU000383"/>
    </source>
</evidence>
<dbReference type="AlphaFoldDB" id="A0AB40BXP5"/>
<keyword evidence="1" id="KW-0132">Cell division</keyword>
<keyword evidence="3" id="KW-0195">Cyclin</keyword>
<reference evidence="6" key="1">
    <citation type="submission" date="2025-08" db="UniProtKB">
        <authorList>
            <consortium name="RefSeq"/>
        </authorList>
    </citation>
    <scope>IDENTIFICATION</scope>
</reference>
<dbReference type="GeneID" id="120269057"/>
<comment type="similarity">
    <text evidence="3">Belongs to the cyclin family.</text>
</comment>
<proteinExistence type="inferred from homology"/>
<dbReference type="Proteomes" id="UP001515500">
    <property type="component" value="Chromosome 9"/>
</dbReference>
<dbReference type="PANTHER" id="PTHR10177">
    <property type="entry name" value="CYCLINS"/>
    <property type="match status" value="1"/>
</dbReference>
<dbReference type="InterPro" id="IPR036915">
    <property type="entry name" value="Cyclin-like_sf"/>
</dbReference>
<keyword evidence="2" id="KW-0131">Cell cycle</keyword>